<dbReference type="RefSeq" id="WP_121795086.1">
    <property type="nucleotide sequence ID" value="NZ_RDBF01000011.1"/>
</dbReference>
<dbReference type="AlphaFoldDB" id="A0A3L8PK45"/>
<feature type="domain" description="Solute-binding protein family 5" evidence="5">
    <location>
        <begin position="83"/>
        <end position="425"/>
    </location>
</feature>
<dbReference type="PIRSF" id="PIRSF002741">
    <property type="entry name" value="MppA"/>
    <property type="match status" value="1"/>
</dbReference>
<dbReference type="InterPro" id="IPR039424">
    <property type="entry name" value="SBP_5"/>
</dbReference>
<dbReference type="EMBL" id="RDBF01000011">
    <property type="protein sequence ID" value="RLV55083.1"/>
    <property type="molecule type" value="Genomic_DNA"/>
</dbReference>
<dbReference type="Gene3D" id="3.90.76.10">
    <property type="entry name" value="Dipeptide-binding Protein, Domain 1"/>
    <property type="match status" value="1"/>
</dbReference>
<evidence type="ECO:0000256" key="1">
    <source>
        <dbReference type="ARBA" id="ARBA00005695"/>
    </source>
</evidence>
<dbReference type="OrthoDB" id="9796817at2"/>
<dbReference type="InterPro" id="IPR030678">
    <property type="entry name" value="Peptide/Ni-bd"/>
</dbReference>
<dbReference type="GO" id="GO:1904680">
    <property type="term" value="F:peptide transmembrane transporter activity"/>
    <property type="evidence" value="ECO:0007669"/>
    <property type="project" value="TreeGrafter"/>
</dbReference>
<keyword evidence="7" id="KW-1185">Reference proteome</keyword>
<dbReference type="PROSITE" id="PS51257">
    <property type="entry name" value="PROKAR_LIPOPROTEIN"/>
    <property type="match status" value="1"/>
</dbReference>
<keyword evidence="2" id="KW-0813">Transport</keyword>
<gene>
    <name evidence="6" type="ORF">D9V41_13420</name>
</gene>
<dbReference type="SUPFAM" id="SSF53850">
    <property type="entry name" value="Periplasmic binding protein-like II"/>
    <property type="match status" value="1"/>
</dbReference>
<evidence type="ECO:0000313" key="7">
    <source>
        <dbReference type="Proteomes" id="UP000282515"/>
    </source>
</evidence>
<dbReference type="Gene3D" id="3.40.190.10">
    <property type="entry name" value="Periplasmic binding protein-like II"/>
    <property type="match status" value="1"/>
</dbReference>
<protein>
    <submittedName>
        <fullName evidence="6">Peptide ABC transporter substrate-binding protein</fullName>
    </submittedName>
</protein>
<dbReference type="Gene3D" id="3.10.105.10">
    <property type="entry name" value="Dipeptide-binding Protein, Domain 3"/>
    <property type="match status" value="1"/>
</dbReference>
<organism evidence="6 7">
    <name type="scientific">Aeromicrobium phragmitis</name>
    <dbReference type="NCBI Taxonomy" id="2478914"/>
    <lineage>
        <taxon>Bacteria</taxon>
        <taxon>Bacillati</taxon>
        <taxon>Actinomycetota</taxon>
        <taxon>Actinomycetes</taxon>
        <taxon>Propionibacteriales</taxon>
        <taxon>Nocardioidaceae</taxon>
        <taxon>Aeromicrobium</taxon>
    </lineage>
</organism>
<dbReference type="GO" id="GO:0015833">
    <property type="term" value="P:peptide transport"/>
    <property type="evidence" value="ECO:0007669"/>
    <property type="project" value="TreeGrafter"/>
</dbReference>
<proteinExistence type="inferred from homology"/>
<accession>A0A3L8PK45</accession>
<dbReference type="PANTHER" id="PTHR30290">
    <property type="entry name" value="PERIPLASMIC BINDING COMPONENT OF ABC TRANSPORTER"/>
    <property type="match status" value="1"/>
</dbReference>
<evidence type="ECO:0000313" key="6">
    <source>
        <dbReference type="EMBL" id="RLV55083.1"/>
    </source>
</evidence>
<evidence type="ECO:0000256" key="2">
    <source>
        <dbReference type="ARBA" id="ARBA00022448"/>
    </source>
</evidence>
<dbReference type="Pfam" id="PF00496">
    <property type="entry name" value="SBP_bac_5"/>
    <property type="match status" value="1"/>
</dbReference>
<evidence type="ECO:0000256" key="4">
    <source>
        <dbReference type="SAM" id="SignalP"/>
    </source>
</evidence>
<feature type="chain" id="PRO_5017971330" evidence="4">
    <location>
        <begin position="24"/>
        <end position="519"/>
    </location>
</feature>
<comment type="similarity">
    <text evidence="1">Belongs to the bacterial solute-binding protein 5 family.</text>
</comment>
<evidence type="ECO:0000259" key="5">
    <source>
        <dbReference type="Pfam" id="PF00496"/>
    </source>
</evidence>
<dbReference type="GO" id="GO:0042597">
    <property type="term" value="C:periplasmic space"/>
    <property type="evidence" value="ECO:0007669"/>
    <property type="project" value="UniProtKB-ARBA"/>
</dbReference>
<dbReference type="GO" id="GO:0043190">
    <property type="term" value="C:ATP-binding cassette (ABC) transporter complex"/>
    <property type="evidence" value="ECO:0007669"/>
    <property type="project" value="InterPro"/>
</dbReference>
<comment type="caution">
    <text evidence="6">The sequence shown here is derived from an EMBL/GenBank/DDBJ whole genome shotgun (WGS) entry which is preliminary data.</text>
</comment>
<reference evidence="6 7" key="1">
    <citation type="submission" date="2018-10" db="EMBL/GenBank/DDBJ databases">
        <title>Aeromicrobium sp. 9W16Y-2 whole genome shotgun sequence.</title>
        <authorList>
            <person name="Li F."/>
        </authorList>
    </citation>
    <scope>NUCLEOTIDE SEQUENCE [LARGE SCALE GENOMIC DNA]</scope>
    <source>
        <strain evidence="6 7">9W16Y-2</strain>
    </source>
</reference>
<dbReference type="InterPro" id="IPR000914">
    <property type="entry name" value="SBP_5_dom"/>
</dbReference>
<keyword evidence="3 4" id="KW-0732">Signal</keyword>
<dbReference type="PANTHER" id="PTHR30290:SF9">
    <property type="entry name" value="OLIGOPEPTIDE-BINDING PROTEIN APPA"/>
    <property type="match status" value="1"/>
</dbReference>
<dbReference type="Proteomes" id="UP000282515">
    <property type="component" value="Unassembled WGS sequence"/>
</dbReference>
<evidence type="ECO:0000256" key="3">
    <source>
        <dbReference type="ARBA" id="ARBA00022729"/>
    </source>
</evidence>
<sequence length="519" mass="56056">MRTLSSGGARSALRLAAATTAAALVLTACSGGSGSEDNGGGTLRFGLDSDVPNLVTPQNQGSASMMLNSVLHRGLVAYDADGEVVPALAERWEEEGNQVFTFHLREGLTFHDGSDLTSDDVKATFEHLRDPEAVAKLFPVAEGIESIETPDELTAVVQLAEPDAAFLPYLADVSGAILPSESIGADDPTYVGAGPFSFVSYEQGSSFVVERFDEYYEPDEPAYDTIEFQILPDQSARDNALLSGSVDMISFVGWSSYDQVENAANLVLDETEGPFMYLQFNTTPESPFSDPRVRQAVAYAVDRQAVVDSALGGEGAPLWGMPMPESSDFYNDDQANYYEQDLDKARQLLAEAGYPDGFTARMLSSSQYDFHQNTALSVQGDLEKIGIELEMNLPDWPTRLQLGAEGAYDIAVYGTVGVTNDPAWLDQMLTPAGSQNAPFGYDDPTVNELLDRGRAAADEDERKAIYDELGEHVLEQAPIIGLAWRSQAYGYVDTIEGFSNIPGFLTFDSGYTLASAAPK</sequence>
<name>A0A3L8PK45_9ACTN</name>
<feature type="signal peptide" evidence="4">
    <location>
        <begin position="1"/>
        <end position="23"/>
    </location>
</feature>